<dbReference type="PRINTS" id="PR00411">
    <property type="entry name" value="PNDRDTASEI"/>
</dbReference>
<feature type="region of interest" description="Disordered" evidence="5">
    <location>
        <begin position="1"/>
        <end position="43"/>
    </location>
</feature>
<proteinExistence type="inferred from homology"/>
<organism evidence="7 8">
    <name type="scientific">Thalassiosira oceanica</name>
    <name type="common">Marine diatom</name>
    <dbReference type="NCBI Taxonomy" id="159749"/>
    <lineage>
        <taxon>Eukaryota</taxon>
        <taxon>Sar</taxon>
        <taxon>Stramenopiles</taxon>
        <taxon>Ochrophyta</taxon>
        <taxon>Bacillariophyta</taxon>
        <taxon>Coscinodiscophyceae</taxon>
        <taxon>Thalassiosirophycidae</taxon>
        <taxon>Thalassiosirales</taxon>
        <taxon>Thalassiosiraceae</taxon>
        <taxon>Thalassiosira</taxon>
    </lineage>
</organism>
<dbReference type="OrthoDB" id="202203at2759"/>
<dbReference type="GO" id="GO:0005737">
    <property type="term" value="C:cytoplasm"/>
    <property type="evidence" value="ECO:0007669"/>
    <property type="project" value="TreeGrafter"/>
</dbReference>
<dbReference type="SUPFAM" id="SSF51905">
    <property type="entry name" value="FAD/NAD(P)-binding domain"/>
    <property type="match status" value="1"/>
</dbReference>
<dbReference type="PRINTS" id="PR00368">
    <property type="entry name" value="FADPNR"/>
</dbReference>
<keyword evidence="8" id="KW-1185">Reference proteome</keyword>
<evidence type="ECO:0000313" key="7">
    <source>
        <dbReference type="EMBL" id="EJK77972.1"/>
    </source>
</evidence>
<dbReference type="Pfam" id="PF07992">
    <property type="entry name" value="Pyr_redox_2"/>
    <property type="match status" value="1"/>
</dbReference>
<dbReference type="InterPro" id="IPR023753">
    <property type="entry name" value="FAD/NAD-binding_dom"/>
</dbReference>
<evidence type="ECO:0000256" key="2">
    <source>
        <dbReference type="ARBA" id="ARBA00022630"/>
    </source>
</evidence>
<evidence type="ECO:0000259" key="6">
    <source>
        <dbReference type="Pfam" id="PF07992"/>
    </source>
</evidence>
<dbReference type="EMBL" id="AGNL01000151">
    <property type="protein sequence ID" value="EJK77972.1"/>
    <property type="molecule type" value="Genomic_DNA"/>
</dbReference>
<keyword evidence="3" id="KW-0274">FAD</keyword>
<evidence type="ECO:0000256" key="3">
    <source>
        <dbReference type="ARBA" id="ARBA00022827"/>
    </source>
</evidence>
<dbReference type="PANTHER" id="PTHR43735">
    <property type="entry name" value="APOPTOSIS-INDUCING FACTOR 1"/>
    <property type="match status" value="1"/>
</dbReference>
<name>K0TRK8_THAOC</name>
<protein>
    <recommendedName>
        <fullName evidence="6">FAD/NAD(P)-binding domain-containing protein</fullName>
    </recommendedName>
</protein>
<dbReference type="Proteomes" id="UP000266841">
    <property type="component" value="Unassembled WGS sequence"/>
</dbReference>
<feature type="domain" description="FAD/NAD(P)-binding" evidence="6">
    <location>
        <begin position="59"/>
        <end position="282"/>
    </location>
</feature>
<dbReference type="GO" id="GO:0050660">
    <property type="term" value="F:flavin adenine dinucleotide binding"/>
    <property type="evidence" value="ECO:0007669"/>
    <property type="project" value="TreeGrafter"/>
</dbReference>
<keyword evidence="2" id="KW-0285">Flavoprotein</keyword>
<keyword evidence="4" id="KW-0560">Oxidoreductase</keyword>
<feature type="non-terminal residue" evidence="7">
    <location>
        <position position="379"/>
    </location>
</feature>
<accession>K0TRK8</accession>
<dbReference type="Gene3D" id="3.50.50.60">
    <property type="entry name" value="FAD/NAD(P)-binding domain"/>
    <property type="match status" value="2"/>
</dbReference>
<evidence type="ECO:0000256" key="5">
    <source>
        <dbReference type="SAM" id="MobiDB-lite"/>
    </source>
</evidence>
<dbReference type="eggNOG" id="KOG2495">
    <property type="taxonomic scope" value="Eukaryota"/>
</dbReference>
<reference evidence="7 8" key="1">
    <citation type="journal article" date="2012" name="Genome Biol.">
        <title>Genome and low-iron response of an oceanic diatom adapted to chronic iron limitation.</title>
        <authorList>
            <person name="Lommer M."/>
            <person name="Specht M."/>
            <person name="Roy A.S."/>
            <person name="Kraemer L."/>
            <person name="Andreson R."/>
            <person name="Gutowska M.A."/>
            <person name="Wolf J."/>
            <person name="Bergner S.V."/>
            <person name="Schilhabel M.B."/>
            <person name="Klostermeier U.C."/>
            <person name="Beiko R.G."/>
            <person name="Rosenstiel P."/>
            <person name="Hippler M."/>
            <person name="Laroche J."/>
        </authorList>
    </citation>
    <scope>NUCLEOTIDE SEQUENCE [LARGE SCALE GENOMIC DNA]</scope>
    <source>
        <strain evidence="7 8">CCMP1005</strain>
    </source>
</reference>
<gene>
    <name evidence="7" type="ORF">THAOC_00155</name>
</gene>
<evidence type="ECO:0000256" key="4">
    <source>
        <dbReference type="ARBA" id="ARBA00023002"/>
    </source>
</evidence>
<dbReference type="GO" id="GO:0004174">
    <property type="term" value="F:electron-transferring-flavoprotein dehydrogenase activity"/>
    <property type="evidence" value="ECO:0007669"/>
    <property type="project" value="TreeGrafter"/>
</dbReference>
<sequence>MPSSFLPEDLPDPQTETKRRDRRPEHLLPEGGQRNFVDPNVPTPRMAVEPDFVDVAYQPLTKISDRAKLVNVREVKSVSPGEVVIVTLEGNEQTLKADGVVVATGSVQASPLMKDSTGKSKEERRAQFVAFRDSVKTSKGVLVVGGGTTGVELASEIATDFPGVKTTLISKSELLLRNTASREKMHKMAMKALKKLGVTVITGDYVEGLKEDYSGEPKTFSTLKGVNIEADLVVICAGGQPCIPFPTAPEAVDDDTRGLVVTNAMLCEKLSDDPTKPIWAVGGLYHVRRTGCLRRRADGRSVGIIGTFRDDGEHRGRTLKVQSQRYHPEFDLSRKERWDCHRSVSEPLPGQVVQEQRYDGPIHVQKGFRGQKLKKDTLL</sequence>
<feature type="compositionally biased region" description="Basic and acidic residues" evidence="5">
    <location>
        <begin position="15"/>
        <end position="28"/>
    </location>
</feature>
<dbReference type="AlphaFoldDB" id="K0TRK8"/>
<evidence type="ECO:0000313" key="8">
    <source>
        <dbReference type="Proteomes" id="UP000266841"/>
    </source>
</evidence>
<dbReference type="PANTHER" id="PTHR43735:SF3">
    <property type="entry name" value="FERROPTOSIS SUPPRESSOR PROTEIN 1"/>
    <property type="match status" value="1"/>
</dbReference>
<evidence type="ECO:0000256" key="1">
    <source>
        <dbReference type="ARBA" id="ARBA00006442"/>
    </source>
</evidence>
<comment type="caution">
    <text evidence="7">The sequence shown here is derived from an EMBL/GenBank/DDBJ whole genome shotgun (WGS) entry which is preliminary data.</text>
</comment>
<dbReference type="InterPro" id="IPR036188">
    <property type="entry name" value="FAD/NAD-bd_sf"/>
</dbReference>
<comment type="similarity">
    <text evidence="1">Belongs to the FAD-dependent oxidoreductase family.</text>
</comment>